<keyword evidence="3" id="KW-0479">Metal-binding</keyword>
<dbReference type="SFLD" id="SFLDG01082">
    <property type="entry name" value="B12-binding_domain_containing"/>
    <property type="match status" value="1"/>
</dbReference>
<reference evidence="7 8" key="1">
    <citation type="submission" date="2023-06" db="EMBL/GenBank/DDBJ databases">
        <authorList>
            <person name="Ham H."/>
            <person name="Park D.S."/>
        </authorList>
    </citation>
    <scope>NUCLEOTIDE SEQUENCE [LARGE SCALE GENOMIC DNA]</scope>
    <source>
        <strain evidence="7 8">KACC 17005</strain>
    </source>
</reference>
<dbReference type="SMART" id="SM00729">
    <property type="entry name" value="Elp3"/>
    <property type="match status" value="1"/>
</dbReference>
<name>A0ABY9AWF6_PARCI</name>
<protein>
    <submittedName>
        <fullName evidence="7">Radical SAM protein</fullName>
    </submittedName>
</protein>
<organism evidence="7 8">
    <name type="scientific">Paracidovorax citrulli</name>
    <name type="common">Acidovorax citrulli</name>
    <dbReference type="NCBI Taxonomy" id="80869"/>
    <lineage>
        <taxon>Bacteria</taxon>
        <taxon>Pseudomonadati</taxon>
        <taxon>Pseudomonadota</taxon>
        <taxon>Betaproteobacteria</taxon>
        <taxon>Burkholderiales</taxon>
        <taxon>Comamonadaceae</taxon>
        <taxon>Paracidovorax</taxon>
    </lineage>
</organism>
<proteinExistence type="predicted"/>
<evidence type="ECO:0000256" key="2">
    <source>
        <dbReference type="ARBA" id="ARBA00022691"/>
    </source>
</evidence>
<dbReference type="Pfam" id="PF04055">
    <property type="entry name" value="Radical_SAM"/>
    <property type="match status" value="1"/>
</dbReference>
<keyword evidence="4" id="KW-0408">Iron</keyword>
<evidence type="ECO:0000256" key="5">
    <source>
        <dbReference type="ARBA" id="ARBA00023014"/>
    </source>
</evidence>
<dbReference type="Gene3D" id="3.20.20.70">
    <property type="entry name" value="Aldolase class I"/>
    <property type="match status" value="1"/>
</dbReference>
<feature type="domain" description="Radical SAM core" evidence="6">
    <location>
        <begin position="163"/>
        <end position="395"/>
    </location>
</feature>
<dbReference type="InterPro" id="IPR007197">
    <property type="entry name" value="rSAM"/>
</dbReference>
<evidence type="ECO:0000313" key="7">
    <source>
        <dbReference type="EMBL" id="WIY51250.1"/>
    </source>
</evidence>
<dbReference type="InterPro" id="IPR058240">
    <property type="entry name" value="rSAM_sf"/>
</dbReference>
<dbReference type="PROSITE" id="PS51918">
    <property type="entry name" value="RADICAL_SAM"/>
    <property type="match status" value="1"/>
</dbReference>
<evidence type="ECO:0000259" key="6">
    <source>
        <dbReference type="PROSITE" id="PS51918"/>
    </source>
</evidence>
<dbReference type="InterPro" id="IPR006638">
    <property type="entry name" value="Elp3/MiaA/NifB-like_rSAM"/>
</dbReference>
<dbReference type="EMBL" id="CP127363">
    <property type="protein sequence ID" value="WIY51250.1"/>
    <property type="molecule type" value="Genomic_DNA"/>
</dbReference>
<dbReference type="PANTHER" id="PTHR43409:SF7">
    <property type="entry name" value="BLL1977 PROTEIN"/>
    <property type="match status" value="1"/>
</dbReference>
<dbReference type="InterPro" id="IPR051198">
    <property type="entry name" value="BchE-like"/>
</dbReference>
<dbReference type="InterPro" id="IPR013785">
    <property type="entry name" value="Aldolase_TIM"/>
</dbReference>
<evidence type="ECO:0000256" key="4">
    <source>
        <dbReference type="ARBA" id="ARBA00023004"/>
    </source>
</evidence>
<evidence type="ECO:0000256" key="1">
    <source>
        <dbReference type="ARBA" id="ARBA00001966"/>
    </source>
</evidence>
<dbReference type="CDD" id="cd01335">
    <property type="entry name" value="Radical_SAM"/>
    <property type="match status" value="1"/>
</dbReference>
<gene>
    <name evidence="7" type="ORF">QRO08_12010</name>
</gene>
<dbReference type="RefSeq" id="WP_011795876.1">
    <property type="nucleotide sequence ID" value="NZ_CP023687.1"/>
</dbReference>
<dbReference type="SUPFAM" id="SSF102114">
    <property type="entry name" value="Radical SAM enzymes"/>
    <property type="match status" value="1"/>
</dbReference>
<dbReference type="GeneID" id="79792287"/>
<dbReference type="SFLD" id="SFLDS00029">
    <property type="entry name" value="Radical_SAM"/>
    <property type="match status" value="1"/>
</dbReference>
<keyword evidence="8" id="KW-1185">Reference proteome</keyword>
<keyword evidence="2" id="KW-0949">S-adenosyl-L-methionine</keyword>
<comment type="cofactor">
    <cofactor evidence="1">
        <name>[4Fe-4S] cluster</name>
        <dbReference type="ChEBI" id="CHEBI:49883"/>
    </cofactor>
</comment>
<dbReference type="PANTHER" id="PTHR43409">
    <property type="entry name" value="ANAEROBIC MAGNESIUM-PROTOPORPHYRIN IX MONOMETHYL ESTER CYCLASE-RELATED"/>
    <property type="match status" value="1"/>
</dbReference>
<evidence type="ECO:0000256" key="3">
    <source>
        <dbReference type="ARBA" id="ARBA00022723"/>
    </source>
</evidence>
<dbReference type="Proteomes" id="UP001242732">
    <property type="component" value="Chromosome"/>
</dbReference>
<keyword evidence="5" id="KW-0411">Iron-sulfur</keyword>
<accession>A0ABY9AWF6</accession>
<sequence>MPNIAIIRPPHTYRYNDLDVREDAIISYWLGYLDATGCAAPRVYDFHIDRTLSLQKIIETSAATHYVVSCRETGDNVFYALRIASGLLEQTDAQVILYGQTGRLPDNGEFQRLGTAFGDRLRTSIHDERSLARMLGMPDDGPAFDGDLQLRPYLPTQAVQPDHLPRVKASIETTRGCHFPCKFCFINSGVNYPKRWTRRPVPHVLADIRAYYDLGVRHFVFNDSEFFGADQRDYPRISELLENIAASFPAIGFKIYARADTLSNFGDFALLKRAGLVSVFIGVESLLDEDLAVLKKKTTSEILRRTIRHLADSGIYMDLSFILFNRNTTLESLALNLDRIAEIYERNQRFLGMPFFSFSFESSWKAEDARPMSPRTYAALDVAIKAPAARGAVFDPALEPLMEIYRLLAYEWSAKVTALNGLRRHCTQGDQQRIEDWFSVLPYFCLEAMQHFLQQARARELTLDTLNSARDELFDLIGGFYQRLLPAALCAFATYEEHASQLDYRQEVRKLEPAEYWDDVIPPIPAGYWTGHTQKSIPIHAAH</sequence>
<evidence type="ECO:0000313" key="8">
    <source>
        <dbReference type="Proteomes" id="UP001242732"/>
    </source>
</evidence>